<feature type="compositionally biased region" description="Low complexity" evidence="1">
    <location>
        <begin position="120"/>
        <end position="133"/>
    </location>
</feature>
<gene>
    <name evidence="4" type="primary">LOC120323544</name>
</gene>
<dbReference type="RefSeq" id="XP_039238737.1">
    <property type="nucleotide sequence ID" value="XM_039382803.1"/>
</dbReference>
<dbReference type="InterPro" id="IPR045206">
    <property type="entry name" value="Maestro_heat-like_prot"/>
</dbReference>
<dbReference type="GO" id="GO:0005737">
    <property type="term" value="C:cytoplasm"/>
    <property type="evidence" value="ECO:0007669"/>
    <property type="project" value="TreeGrafter"/>
</dbReference>
<dbReference type="InterPro" id="IPR055406">
    <property type="entry name" value="HEAT_Maestro"/>
</dbReference>
<feature type="region of interest" description="Disordered" evidence="1">
    <location>
        <begin position="68"/>
        <end position="200"/>
    </location>
</feature>
<dbReference type="Proteomes" id="UP000504627">
    <property type="component" value="Unplaced"/>
</dbReference>
<dbReference type="Pfam" id="PF23227">
    <property type="entry name" value="HEAT_MROH2B_C"/>
    <property type="match status" value="1"/>
</dbReference>
<reference evidence="4" key="1">
    <citation type="submission" date="2025-08" db="UniProtKB">
        <authorList>
            <consortium name="RefSeq"/>
        </authorList>
    </citation>
    <scope>IDENTIFICATION</scope>
    <source>
        <tissue evidence="4">Muscle</tissue>
    </source>
</reference>
<dbReference type="AlphaFoldDB" id="A0A7R5KP18"/>
<feature type="compositionally biased region" description="Polar residues" evidence="1">
    <location>
        <begin position="97"/>
        <end position="116"/>
    </location>
</feature>
<evidence type="ECO:0000256" key="1">
    <source>
        <dbReference type="SAM" id="MobiDB-lite"/>
    </source>
</evidence>
<feature type="domain" description="Maestro/Maestro-like HEAT-repeats" evidence="2">
    <location>
        <begin position="506"/>
        <end position="758"/>
    </location>
</feature>
<keyword evidence="3" id="KW-1185">Reference proteome</keyword>
<dbReference type="PANTHER" id="PTHR23120:SF42">
    <property type="entry name" value="MAESTRO HEAT-LIKE REPEAT FAMILY MEMBER 3"/>
    <property type="match status" value="1"/>
</dbReference>
<dbReference type="InterPro" id="IPR011989">
    <property type="entry name" value="ARM-like"/>
</dbReference>
<proteinExistence type="predicted"/>
<dbReference type="GeneID" id="120323544"/>
<evidence type="ECO:0000313" key="3">
    <source>
        <dbReference type="Proteomes" id="UP000504627"/>
    </source>
</evidence>
<evidence type="ECO:0000259" key="2">
    <source>
        <dbReference type="Pfam" id="PF23227"/>
    </source>
</evidence>
<feature type="region of interest" description="Disordered" evidence="1">
    <location>
        <begin position="1"/>
        <end position="52"/>
    </location>
</feature>
<dbReference type="InParanoid" id="A0A7R5KP18"/>
<name>A0A7R5KP18_9PASS</name>
<accession>A0A7R5KP18</accession>
<sequence>MAGRRLSLLRPFRKKKEGPGAAPTQHPEKMEQLHPLQEDPGRDRTQDQDRARGCFRRAAQAFLKFLGIRRKRTTTRPTEVMAQPDPSPTELEADPDVTNTLTDGTGNSDTPTIVHTTKSDPAMTDATTDADTPSIVHTTKSDPAMTDATTDTDTPSIVHTTKSDPAMTDATTGAESPSIDRTAISDIPLSDEPTNSGAAPPDLTAEADTAMTEGTADTDLVPRESANYAPTPDIFEENGVSSPEQVPAFVRDVHQRLTDSATPEEKLLAEFLRLTDEHPADVVFTLLRCAPSCDRAAATLWKTIASSGRTVVKVLPVLLRVMQNWPQLSMSTSDGDKTHVFALAATRVIWEILQVLQCTEPLKKYSTRLVVDLLFQISISPEQTPEEVDTLWRECQKQYDLPTDSKRFAVLTMKALLCYLECEDVVLSMERKRGWDTLLSADTHHYAVGLLAREMRRASSPLYYPIARCLLRLLSREKTCWELPAMAFVVEVLDCPNMTEWSDSVLEILSRRLWSQCTEMRRLVLRGLVVLSKAPVMADGMRSLTRSLVEVLWDTDRELVRMALSVFINEVQDRDIRISTPTALRLAEVLQPLFGYDNIHVQVLSIYLFRKVMELGVEESKQPLKTHIIFSLLPLFFHWHNENQDVAEASREALLRAVWFLKRRDLVKLLETEQPWRFSECLLEKDKRRAVDYVCQALPYLESPQEPVREAALRFIGIAGRYLRGQRVELQIVIDVIEGMTPDSAAVKSLALQTQEILRAVQRPQFYPGSSGLKISSRMCRIGRFLCGAAAGGQRRTDPGNPV</sequence>
<feature type="compositionally biased region" description="Low complexity" evidence="1">
    <location>
        <begin position="142"/>
        <end position="155"/>
    </location>
</feature>
<feature type="compositionally biased region" description="Basic and acidic residues" evidence="1">
    <location>
        <begin position="26"/>
        <end position="52"/>
    </location>
</feature>
<organism evidence="3 4">
    <name type="scientific">Pipra filicauda</name>
    <name type="common">Wire-tailed manakin</name>
    <dbReference type="NCBI Taxonomy" id="649802"/>
    <lineage>
        <taxon>Eukaryota</taxon>
        <taxon>Metazoa</taxon>
        <taxon>Chordata</taxon>
        <taxon>Craniata</taxon>
        <taxon>Vertebrata</taxon>
        <taxon>Euteleostomi</taxon>
        <taxon>Archelosauria</taxon>
        <taxon>Archosauria</taxon>
        <taxon>Dinosauria</taxon>
        <taxon>Saurischia</taxon>
        <taxon>Theropoda</taxon>
        <taxon>Coelurosauria</taxon>
        <taxon>Aves</taxon>
        <taxon>Neognathae</taxon>
        <taxon>Neoaves</taxon>
        <taxon>Telluraves</taxon>
        <taxon>Australaves</taxon>
        <taxon>Passeriformes</taxon>
        <taxon>Pipridae</taxon>
        <taxon>Pipra</taxon>
    </lineage>
</organism>
<protein>
    <submittedName>
        <fullName evidence="4">Maestro heat-like repeat-containing protein family member 6</fullName>
    </submittedName>
</protein>
<dbReference type="SUPFAM" id="SSF48371">
    <property type="entry name" value="ARM repeat"/>
    <property type="match status" value="1"/>
</dbReference>
<dbReference type="PANTHER" id="PTHR23120">
    <property type="entry name" value="MAESTRO-RELATED HEAT DOMAIN-CONTAINING"/>
    <property type="match status" value="1"/>
</dbReference>
<dbReference type="InterPro" id="IPR016024">
    <property type="entry name" value="ARM-type_fold"/>
</dbReference>
<evidence type="ECO:0000313" key="4">
    <source>
        <dbReference type="RefSeq" id="XP_039238737.1"/>
    </source>
</evidence>
<dbReference type="Gene3D" id="1.25.10.10">
    <property type="entry name" value="Leucine-rich Repeat Variant"/>
    <property type="match status" value="1"/>
</dbReference>